<dbReference type="PANTHER" id="PTHR45339:SF5">
    <property type="entry name" value="HISTIDINE KINASE"/>
    <property type="match status" value="1"/>
</dbReference>
<dbReference type="KEGG" id="bgoe:IFJ75_16360"/>
<dbReference type="PROSITE" id="PS50109">
    <property type="entry name" value="HIS_KIN"/>
    <property type="match status" value="1"/>
</dbReference>
<evidence type="ECO:0000259" key="6">
    <source>
        <dbReference type="PROSITE" id="PS50113"/>
    </source>
</evidence>
<dbReference type="CDD" id="cd00130">
    <property type="entry name" value="PAS"/>
    <property type="match status" value="1"/>
</dbReference>
<dbReference type="Proteomes" id="UP000663918">
    <property type="component" value="Chromosome"/>
</dbReference>
<evidence type="ECO:0000256" key="4">
    <source>
        <dbReference type="ARBA" id="ARBA00023012"/>
    </source>
</evidence>
<evidence type="ECO:0000259" key="5">
    <source>
        <dbReference type="PROSITE" id="PS50109"/>
    </source>
</evidence>
<accession>A0A975GVL6</accession>
<dbReference type="SUPFAM" id="SSF55874">
    <property type="entry name" value="ATPase domain of HSP90 chaperone/DNA topoisomerase II/histidine kinase"/>
    <property type="match status" value="1"/>
</dbReference>
<dbReference type="InterPro" id="IPR036097">
    <property type="entry name" value="HisK_dim/P_sf"/>
</dbReference>
<feature type="domain" description="PAC" evidence="6">
    <location>
        <begin position="222"/>
        <end position="274"/>
    </location>
</feature>
<organism evidence="7 8">
    <name type="scientific">Brevundimonas goettingensis</name>
    <dbReference type="NCBI Taxonomy" id="2774190"/>
    <lineage>
        <taxon>Bacteria</taxon>
        <taxon>Pseudomonadati</taxon>
        <taxon>Pseudomonadota</taxon>
        <taxon>Alphaproteobacteria</taxon>
        <taxon>Caulobacterales</taxon>
        <taxon>Caulobacteraceae</taxon>
        <taxon>Brevundimonas</taxon>
    </lineage>
</organism>
<dbReference type="SUPFAM" id="SSF55781">
    <property type="entry name" value="GAF domain-like"/>
    <property type="match status" value="1"/>
</dbReference>
<name>A0A975GVL6_9CAUL</name>
<dbReference type="CDD" id="cd16922">
    <property type="entry name" value="HATPase_EvgS-ArcB-TorS-like"/>
    <property type="match status" value="1"/>
</dbReference>
<dbReference type="SUPFAM" id="SSF55785">
    <property type="entry name" value="PYP-like sensor domain (PAS domain)"/>
    <property type="match status" value="1"/>
</dbReference>
<dbReference type="InterPro" id="IPR000700">
    <property type="entry name" value="PAS-assoc_C"/>
</dbReference>
<dbReference type="SMART" id="SM00387">
    <property type="entry name" value="HATPase_c"/>
    <property type="match status" value="1"/>
</dbReference>
<evidence type="ECO:0000256" key="1">
    <source>
        <dbReference type="ARBA" id="ARBA00000085"/>
    </source>
</evidence>
<dbReference type="PROSITE" id="PS50113">
    <property type="entry name" value="PAC"/>
    <property type="match status" value="1"/>
</dbReference>
<evidence type="ECO:0000313" key="8">
    <source>
        <dbReference type="Proteomes" id="UP000663918"/>
    </source>
</evidence>
<keyword evidence="8" id="KW-1185">Reference proteome</keyword>
<dbReference type="InterPro" id="IPR036890">
    <property type="entry name" value="HATPase_C_sf"/>
</dbReference>
<evidence type="ECO:0000313" key="7">
    <source>
        <dbReference type="EMBL" id="QTC90788.1"/>
    </source>
</evidence>
<dbReference type="FunFam" id="3.30.565.10:FF:000010">
    <property type="entry name" value="Sensor histidine kinase RcsC"/>
    <property type="match status" value="1"/>
</dbReference>
<sequence length="522" mass="56073">MGRLVRTACALFSAPVGLCSIFVDDRVAQRTLIGLPGFPTSPVGVVPFSPTRLLIAEGPGALLLIEDGLTDPRVKDLDLVKGDKGLRFYAGATVSDRSGKAVGSFGVMDFKPRPPLSAEEIDHLRRFAVMAGDLFELERDERAASAKRETLELAESMAGVGHFSVDVTTGQVTWSDEVYRIHGLQPGTVDPTLHSAIGAYNPEDAAVVRALVDRALRTGTGYDATLRITRADGQERTTRSKARCEMDAEGRPVRLFGVFQDITETVQAQTALIEARDAAEAATRAKSDFLANTSHEIRTPLTSIIGFSAFLQSSPTLTDKERHYATRISAASNALLGVINDVLDYSRLEADAFELDPAPFDPRLMAEGAVAMIAEQCREKGLDLDLDIADALPHAMVADEGRVRQVVLNFLSNAIKFTETGRIGLSLQARDAGLRVEVTDTGIGVSPEAVDRLFDRFTQADSSTTRLYGGTGLGLAISRRLVVMMGGRIGVDSTPGHGSTFWFEIPLEPAAAEAAPLQMQAG</sequence>
<dbReference type="Gene3D" id="3.30.450.20">
    <property type="entry name" value="PAS domain"/>
    <property type="match status" value="1"/>
</dbReference>
<dbReference type="SUPFAM" id="SSF47384">
    <property type="entry name" value="Homodimeric domain of signal transducing histidine kinase"/>
    <property type="match status" value="1"/>
</dbReference>
<proteinExistence type="predicted"/>
<evidence type="ECO:0000256" key="3">
    <source>
        <dbReference type="ARBA" id="ARBA00022553"/>
    </source>
</evidence>
<dbReference type="InterPro" id="IPR003594">
    <property type="entry name" value="HATPase_dom"/>
</dbReference>
<dbReference type="RefSeq" id="WP_207869494.1">
    <property type="nucleotide sequence ID" value="NZ_CP062222.1"/>
</dbReference>
<comment type="catalytic activity">
    <reaction evidence="1">
        <text>ATP + protein L-histidine = ADP + protein N-phospho-L-histidine.</text>
        <dbReference type="EC" id="2.7.13.3"/>
    </reaction>
</comment>
<dbReference type="Pfam" id="PF08447">
    <property type="entry name" value="PAS_3"/>
    <property type="match status" value="1"/>
</dbReference>
<dbReference type="Gene3D" id="1.10.287.130">
    <property type="match status" value="1"/>
</dbReference>
<dbReference type="Gene3D" id="2.10.70.100">
    <property type="match status" value="1"/>
</dbReference>
<dbReference type="InterPro" id="IPR003661">
    <property type="entry name" value="HisK_dim/P_dom"/>
</dbReference>
<dbReference type="SMART" id="SM00086">
    <property type="entry name" value="PAC"/>
    <property type="match status" value="1"/>
</dbReference>
<dbReference type="Pfam" id="PF02518">
    <property type="entry name" value="HATPase_c"/>
    <property type="match status" value="1"/>
</dbReference>
<dbReference type="Pfam" id="PF00512">
    <property type="entry name" value="HisKA"/>
    <property type="match status" value="1"/>
</dbReference>
<dbReference type="InterPro" id="IPR004358">
    <property type="entry name" value="Sig_transdc_His_kin-like_C"/>
</dbReference>
<dbReference type="InterPro" id="IPR001610">
    <property type="entry name" value="PAC"/>
</dbReference>
<keyword evidence="4" id="KW-0902">Two-component regulatory system</keyword>
<dbReference type="GO" id="GO:0000155">
    <property type="term" value="F:phosphorelay sensor kinase activity"/>
    <property type="evidence" value="ECO:0007669"/>
    <property type="project" value="InterPro"/>
</dbReference>
<dbReference type="InterPro" id="IPR005467">
    <property type="entry name" value="His_kinase_dom"/>
</dbReference>
<keyword evidence="3" id="KW-0597">Phosphoprotein</keyword>
<gene>
    <name evidence="7" type="ORF">IFJ75_16360</name>
</gene>
<feature type="domain" description="Histidine kinase" evidence="5">
    <location>
        <begin position="292"/>
        <end position="509"/>
    </location>
</feature>
<dbReference type="CDD" id="cd00082">
    <property type="entry name" value="HisKA"/>
    <property type="match status" value="1"/>
</dbReference>
<dbReference type="EMBL" id="CP062222">
    <property type="protein sequence ID" value="QTC90788.1"/>
    <property type="molecule type" value="Genomic_DNA"/>
</dbReference>
<evidence type="ECO:0000256" key="2">
    <source>
        <dbReference type="ARBA" id="ARBA00012438"/>
    </source>
</evidence>
<reference evidence="7" key="1">
    <citation type="submission" date="2020-09" db="EMBL/GenBank/DDBJ databases">
        <title>Brevundimonas sp. LVF2 isolated from a puddle in Goettingen, Germany.</title>
        <authorList>
            <person name="Friedrich I."/>
            <person name="Klassen A."/>
            <person name="Hannes N."/>
            <person name="Schneider D."/>
            <person name="Hertel R."/>
            <person name="Daniel R."/>
        </authorList>
    </citation>
    <scope>NUCLEOTIDE SEQUENCE</scope>
    <source>
        <strain evidence="7">LVF2</strain>
    </source>
</reference>
<dbReference type="SMART" id="SM00388">
    <property type="entry name" value="HisKA"/>
    <property type="match status" value="1"/>
</dbReference>
<dbReference type="EC" id="2.7.13.3" evidence="2"/>
<dbReference type="AlphaFoldDB" id="A0A975GVL6"/>
<dbReference type="InterPro" id="IPR035965">
    <property type="entry name" value="PAS-like_dom_sf"/>
</dbReference>
<dbReference type="PRINTS" id="PR00344">
    <property type="entry name" value="BCTRLSENSOR"/>
</dbReference>
<dbReference type="Gene3D" id="3.30.565.10">
    <property type="entry name" value="Histidine kinase-like ATPase, C-terminal domain"/>
    <property type="match status" value="1"/>
</dbReference>
<protein>
    <recommendedName>
        <fullName evidence="2">histidine kinase</fullName>
        <ecNumber evidence="2">2.7.13.3</ecNumber>
    </recommendedName>
</protein>
<dbReference type="InterPro" id="IPR013655">
    <property type="entry name" value="PAS_fold_3"/>
</dbReference>
<dbReference type="InterPro" id="IPR000014">
    <property type="entry name" value="PAS"/>
</dbReference>
<dbReference type="PANTHER" id="PTHR45339">
    <property type="entry name" value="HYBRID SIGNAL TRANSDUCTION HISTIDINE KINASE J"/>
    <property type="match status" value="1"/>
</dbReference>